<dbReference type="OMA" id="HTWFINL"/>
<proteinExistence type="predicted"/>
<protein>
    <submittedName>
        <fullName evidence="1">Uncharacterized protein</fullName>
    </submittedName>
</protein>
<gene>
    <name evidence="1" type="ORF">KP509_15G034600</name>
</gene>
<evidence type="ECO:0000313" key="1">
    <source>
        <dbReference type="EMBL" id="KAH7404619.1"/>
    </source>
</evidence>
<dbReference type="EMBL" id="CM035420">
    <property type="protein sequence ID" value="KAH7404619.1"/>
    <property type="molecule type" value="Genomic_DNA"/>
</dbReference>
<reference evidence="1" key="1">
    <citation type="submission" date="2021-08" db="EMBL/GenBank/DDBJ databases">
        <title>WGS assembly of Ceratopteris richardii.</title>
        <authorList>
            <person name="Marchant D.B."/>
            <person name="Chen G."/>
            <person name="Jenkins J."/>
            <person name="Shu S."/>
            <person name="Leebens-Mack J."/>
            <person name="Grimwood J."/>
            <person name="Schmutz J."/>
            <person name="Soltis P."/>
            <person name="Soltis D."/>
            <person name="Chen Z.-H."/>
        </authorList>
    </citation>
    <scope>NUCLEOTIDE SEQUENCE</scope>
    <source>
        <strain evidence="1">Whitten #5841</strain>
        <tissue evidence="1">Leaf</tissue>
    </source>
</reference>
<evidence type="ECO:0000313" key="2">
    <source>
        <dbReference type="Proteomes" id="UP000825935"/>
    </source>
</evidence>
<sequence length="148" mass="17476">MDEEIYWFLKLINHAEDILDNSKLDVDGVLKKILDESQARDKEFRKKRKLFKAGNDEWKVLDMVVLQYPDPDSDFFKLYRIQLTTWSTCKAFNLRRRFSTGITGEFTCRTYKPRASVIQKLNEHFMQQAVREAEDMFAEGNKPEAVSV</sequence>
<name>A0A8T2T6R1_CERRI</name>
<dbReference type="OrthoDB" id="2735833at2759"/>
<dbReference type="AlphaFoldDB" id="A0A8T2T6R1"/>
<accession>A0A8T2T6R1</accession>
<dbReference type="Proteomes" id="UP000825935">
    <property type="component" value="Chromosome 15"/>
</dbReference>
<comment type="caution">
    <text evidence="1">The sequence shown here is derived from an EMBL/GenBank/DDBJ whole genome shotgun (WGS) entry which is preliminary data.</text>
</comment>
<organism evidence="1 2">
    <name type="scientific">Ceratopteris richardii</name>
    <name type="common">Triangle waterfern</name>
    <dbReference type="NCBI Taxonomy" id="49495"/>
    <lineage>
        <taxon>Eukaryota</taxon>
        <taxon>Viridiplantae</taxon>
        <taxon>Streptophyta</taxon>
        <taxon>Embryophyta</taxon>
        <taxon>Tracheophyta</taxon>
        <taxon>Polypodiopsida</taxon>
        <taxon>Polypodiidae</taxon>
        <taxon>Polypodiales</taxon>
        <taxon>Pteridineae</taxon>
        <taxon>Pteridaceae</taxon>
        <taxon>Parkerioideae</taxon>
        <taxon>Ceratopteris</taxon>
    </lineage>
</organism>
<keyword evidence="2" id="KW-1185">Reference proteome</keyword>